<comment type="subcellular location">
    <subcellularLocation>
        <location evidence="1">Cell membrane</location>
        <topology evidence="1">Multi-pass membrane protein</topology>
    </subcellularLocation>
</comment>
<feature type="transmembrane region" description="Helical" evidence="7">
    <location>
        <begin position="382"/>
        <end position="405"/>
    </location>
</feature>
<dbReference type="OrthoDB" id="9770347at2"/>
<feature type="transmembrane region" description="Helical" evidence="7">
    <location>
        <begin position="145"/>
        <end position="164"/>
    </location>
</feature>
<evidence type="ECO:0000313" key="8">
    <source>
        <dbReference type="EMBL" id="SEM02737.1"/>
    </source>
</evidence>
<accession>A0A1H7V208</accession>
<dbReference type="InterPro" id="IPR050833">
    <property type="entry name" value="Poly_Biosynth_Transport"/>
</dbReference>
<dbReference type="EMBL" id="FOAF01000006">
    <property type="protein sequence ID" value="SEM02737.1"/>
    <property type="molecule type" value="Genomic_DNA"/>
</dbReference>
<comment type="similarity">
    <text evidence="2">Belongs to the polysaccharide synthase family.</text>
</comment>
<dbReference type="CDD" id="cd13127">
    <property type="entry name" value="MATE_tuaB_like"/>
    <property type="match status" value="1"/>
</dbReference>
<sequence length="482" mass="53662">MSLKNKAFKGFAWNSLESLVVKGVSFIISILVARLVSPEAYGLIGMLTVFLSVSTLFIEGGFSKALVQRKDCTQTDFSTVFYFNFLVSILIYIVLFFSAPFIAAFYNTPDLILLTRVMGLQFIIAALIVVQKAKLLIDIDFKTQARINILAVLISGAVGLYMAYSNYGVWALVGQNLSLALATTLLMWVNGKWRPSWDFSTQAFREMFGFGSKILAAGLYSTILTNIYTIVIGKWYQSKALGYYTRANTLAEMSSGTLNIIITNVTFPLLTSIQHDRDKLLSVYSRMLSMTAFIIFPCMTLFAIIAEPFIRLFLTDKWLPATALLQWLCLAKMFMPISSLNLNLLNAVGRSDLFLKTDLSKLPVIVIGMIITLPMGTQAVVIGSFVITVISYFINAFPSGLLFGYGPIKQLKDCYKILLSTLIMAGCTYASMRFFDAPLLQLITAMIVALISYLGAAITLRVKEMNELKYAANKIMTKKKRL</sequence>
<feature type="transmembrane region" description="Helical" evidence="7">
    <location>
        <begin position="111"/>
        <end position="133"/>
    </location>
</feature>
<keyword evidence="4 7" id="KW-0812">Transmembrane</keyword>
<dbReference type="GO" id="GO:0005886">
    <property type="term" value="C:plasma membrane"/>
    <property type="evidence" value="ECO:0007669"/>
    <property type="project" value="UniProtKB-SubCell"/>
</dbReference>
<feature type="transmembrane region" description="Helical" evidence="7">
    <location>
        <begin position="359"/>
        <end position="376"/>
    </location>
</feature>
<evidence type="ECO:0000256" key="7">
    <source>
        <dbReference type="SAM" id="Phobius"/>
    </source>
</evidence>
<proteinExistence type="inferred from homology"/>
<evidence type="ECO:0000256" key="4">
    <source>
        <dbReference type="ARBA" id="ARBA00022692"/>
    </source>
</evidence>
<keyword evidence="3" id="KW-1003">Cell membrane</keyword>
<evidence type="ECO:0000256" key="6">
    <source>
        <dbReference type="ARBA" id="ARBA00023136"/>
    </source>
</evidence>
<gene>
    <name evidence="8" type="ORF">SAMN05661044_04035</name>
</gene>
<evidence type="ECO:0000256" key="1">
    <source>
        <dbReference type="ARBA" id="ARBA00004651"/>
    </source>
</evidence>
<evidence type="ECO:0000256" key="2">
    <source>
        <dbReference type="ARBA" id="ARBA00007430"/>
    </source>
</evidence>
<feature type="transmembrane region" description="Helical" evidence="7">
    <location>
        <begin position="210"/>
        <end position="233"/>
    </location>
</feature>
<dbReference type="PANTHER" id="PTHR30250">
    <property type="entry name" value="PST FAMILY PREDICTED COLANIC ACID TRANSPORTER"/>
    <property type="match status" value="1"/>
</dbReference>
<evidence type="ECO:0000313" key="9">
    <source>
        <dbReference type="Proteomes" id="UP000199421"/>
    </source>
</evidence>
<feature type="transmembrane region" description="Helical" evidence="7">
    <location>
        <begin position="325"/>
        <end position="347"/>
    </location>
</feature>
<dbReference type="Pfam" id="PF13440">
    <property type="entry name" value="Polysacc_synt_3"/>
    <property type="match status" value="1"/>
</dbReference>
<feature type="transmembrane region" description="Helical" evidence="7">
    <location>
        <begin position="79"/>
        <end position="105"/>
    </location>
</feature>
<reference evidence="9" key="1">
    <citation type="submission" date="2016-10" db="EMBL/GenBank/DDBJ databases">
        <authorList>
            <person name="Varghese N."/>
            <person name="Submissions S."/>
        </authorList>
    </citation>
    <scope>NUCLEOTIDE SEQUENCE [LARGE SCALE GENOMIC DNA]</scope>
    <source>
        <strain evidence="9">DSM 18733</strain>
    </source>
</reference>
<evidence type="ECO:0000256" key="3">
    <source>
        <dbReference type="ARBA" id="ARBA00022475"/>
    </source>
</evidence>
<keyword evidence="6 7" id="KW-0472">Membrane</keyword>
<dbReference type="PANTHER" id="PTHR30250:SF10">
    <property type="entry name" value="LIPOPOLYSACCHARIDE BIOSYNTHESIS PROTEIN WZXC"/>
    <property type="match status" value="1"/>
</dbReference>
<feature type="transmembrane region" description="Helical" evidence="7">
    <location>
        <begin position="12"/>
        <end position="34"/>
    </location>
</feature>
<organism evidence="8 9">
    <name type="scientific">Olivibacter domesticus</name>
    <name type="common">Pseudosphingobacterium domesticum</name>
    <dbReference type="NCBI Taxonomy" id="407022"/>
    <lineage>
        <taxon>Bacteria</taxon>
        <taxon>Pseudomonadati</taxon>
        <taxon>Bacteroidota</taxon>
        <taxon>Sphingobacteriia</taxon>
        <taxon>Sphingobacteriales</taxon>
        <taxon>Sphingobacteriaceae</taxon>
        <taxon>Olivibacter</taxon>
    </lineage>
</organism>
<keyword evidence="5 7" id="KW-1133">Transmembrane helix</keyword>
<feature type="transmembrane region" description="Helical" evidence="7">
    <location>
        <begin position="283"/>
        <end position="305"/>
    </location>
</feature>
<feature type="transmembrane region" description="Helical" evidence="7">
    <location>
        <begin position="417"/>
        <end position="435"/>
    </location>
</feature>
<protein>
    <submittedName>
        <fullName evidence="8">Membrane protein involved in the export of O-antigen and teichoic acid</fullName>
    </submittedName>
</protein>
<feature type="transmembrane region" description="Helical" evidence="7">
    <location>
        <begin position="441"/>
        <end position="460"/>
    </location>
</feature>
<feature type="transmembrane region" description="Helical" evidence="7">
    <location>
        <begin position="40"/>
        <end position="58"/>
    </location>
</feature>
<dbReference type="STRING" id="407022.SAMN05661044_04035"/>
<evidence type="ECO:0000256" key="5">
    <source>
        <dbReference type="ARBA" id="ARBA00022989"/>
    </source>
</evidence>
<dbReference type="Proteomes" id="UP000199421">
    <property type="component" value="Unassembled WGS sequence"/>
</dbReference>
<keyword evidence="9" id="KW-1185">Reference proteome</keyword>
<dbReference type="RefSeq" id="WP_093328022.1">
    <property type="nucleotide sequence ID" value="NZ_FOAF01000006.1"/>
</dbReference>
<name>A0A1H7V208_OLID1</name>
<dbReference type="AlphaFoldDB" id="A0A1H7V208"/>